<name>W5SXD6_9SPIR</name>
<keyword evidence="6 8" id="KW-0998">Cell outer membrane</keyword>
<comment type="subcellular location">
    <subcellularLocation>
        <location evidence="2 8">Cell outer membrane</location>
        <topology evidence="2 8">Lipid-anchor</topology>
    </subcellularLocation>
</comment>
<evidence type="ECO:0000256" key="7">
    <source>
        <dbReference type="ARBA" id="ARBA00023288"/>
    </source>
</evidence>
<evidence type="ECO:0000256" key="5">
    <source>
        <dbReference type="ARBA" id="ARBA00023139"/>
    </source>
</evidence>
<accession>W5SXD6</accession>
<gene>
    <name evidence="9" type="ORF">BCO_0127209</name>
</gene>
<evidence type="ECO:0000256" key="4">
    <source>
        <dbReference type="ARBA" id="ARBA00023136"/>
    </source>
</evidence>
<organism evidence="9">
    <name type="scientific">Borrelia coriaceae ATCC 43381</name>
    <dbReference type="NCBI Taxonomy" id="1408429"/>
    <lineage>
        <taxon>Bacteria</taxon>
        <taxon>Pseudomonadati</taxon>
        <taxon>Spirochaetota</taxon>
        <taxon>Spirochaetia</taxon>
        <taxon>Spirochaetales</taxon>
        <taxon>Borreliaceae</taxon>
        <taxon>Borrelia</taxon>
    </lineage>
</organism>
<dbReference type="RefSeq" id="WP_025408789.1">
    <property type="nucleotide sequence ID" value="NZ_CP005757.1"/>
</dbReference>
<evidence type="ECO:0000256" key="2">
    <source>
        <dbReference type="ARBA" id="ARBA00004459"/>
    </source>
</evidence>
<dbReference type="GO" id="GO:0009279">
    <property type="term" value="C:cell outer membrane"/>
    <property type="evidence" value="ECO:0007669"/>
    <property type="project" value="UniProtKB-SubCell"/>
</dbReference>
<keyword evidence="5 8" id="KW-0564">Palmitate</keyword>
<dbReference type="EMBL" id="CP005757">
    <property type="protein sequence ID" value="AHH11542.1"/>
    <property type="molecule type" value="Genomic_DNA"/>
</dbReference>
<dbReference type="SUPFAM" id="SSF74748">
    <property type="entry name" value="Variable surface antigen VlsE"/>
    <property type="match status" value="1"/>
</dbReference>
<comment type="function">
    <text evidence="1 8">The Vlp and Vsp proteins are antigenically distinct proteins, only one vlp or vsp gene is transcriptionally active at any one time. Switching between these genes is a mechanism of host immune response evasion.</text>
</comment>
<evidence type="ECO:0000256" key="3">
    <source>
        <dbReference type="ARBA" id="ARBA00022729"/>
    </source>
</evidence>
<geneLocation type="plasmid" evidence="9">
    <name>unnamed</name>
</geneLocation>
<dbReference type="OrthoDB" id="352883at2"/>
<keyword evidence="3" id="KW-0732">Signal</keyword>
<sequence>MKINIKNIKVKSICAILFISLFLSCNNGVIEELEKRNQFLSSMASLGNDFLSIFTSFGDMIGGVLGFNAETKKSAVAAYFKTVQDTLESTKDRLNNVVTTMKNENHPNVVGTEATITTLNEKLIKIIAGAKKVYSAIGEGANDEVGKVVKGNDISGKPTGVGNIIEGLKEIVEIVLKAEGNHQAGTTTKAEDGSTARAQDTGAAHLFIKKDIASDAKKAAADASKAVGAVSGADILKAIHSETKVKTLAENEDGTNAVAAAAAKDALIAGALVVRGMAKDGKFATASNGNDAKDEIKNAVASAIKMALNTLNLAIMKTIDFDLKSIKDLIKVDLVTPDNGV</sequence>
<protein>
    <recommendedName>
        <fullName evidence="8">Variable large protein</fullName>
    </recommendedName>
</protein>
<evidence type="ECO:0000256" key="1">
    <source>
        <dbReference type="ARBA" id="ARBA00003932"/>
    </source>
</evidence>
<dbReference type="InterPro" id="IPR000680">
    <property type="entry name" value="Borrelia_lipo"/>
</dbReference>
<proteinExistence type="predicted"/>
<dbReference type="HOGENOM" id="CLU_054711_0_1_12"/>
<keyword evidence="4 8" id="KW-0472">Membrane</keyword>
<reference evidence="9" key="1">
    <citation type="submission" date="2013-04" db="EMBL/GenBank/DDBJ databases">
        <title>Comparative Genomics of Relapsing Fever Spirochetes.</title>
        <authorList>
            <person name="Schwan T.G."/>
            <person name="Raffel S.J."/>
            <person name="Porcella S.F."/>
            <person name="Martens C.A."/>
            <person name="Bruno D.P."/>
            <person name="Ricklefs S.M."/>
            <person name="Barbian K.B."/>
        </authorList>
    </citation>
    <scope>NUCLEOTIDE SEQUENCE</scope>
    <source>
        <strain evidence="9">Co53</strain>
        <plasmid evidence="9">unnamed</plasmid>
    </source>
</reference>
<keyword evidence="7 8" id="KW-0449">Lipoprotein</keyword>
<dbReference type="PROSITE" id="PS51257">
    <property type="entry name" value="PROKAR_LIPOPROTEIN"/>
    <property type="match status" value="1"/>
</dbReference>
<evidence type="ECO:0000256" key="6">
    <source>
        <dbReference type="ARBA" id="ARBA00023237"/>
    </source>
</evidence>
<keyword evidence="9" id="KW-0614">Plasmid</keyword>
<evidence type="ECO:0000256" key="8">
    <source>
        <dbReference type="RuleBase" id="RU363105"/>
    </source>
</evidence>
<dbReference type="AlphaFoldDB" id="W5SXD6"/>
<dbReference type="Pfam" id="PF00921">
    <property type="entry name" value="Lipoprotein_2"/>
    <property type="match status" value="1"/>
</dbReference>
<evidence type="ECO:0000313" key="9">
    <source>
        <dbReference type="EMBL" id="AHH11542.1"/>
    </source>
</evidence>